<dbReference type="HAMAP" id="MF_02124">
    <property type="entry name" value="GlgE"/>
    <property type="match status" value="1"/>
</dbReference>
<dbReference type="PANTHER" id="PTHR47786">
    <property type="entry name" value="ALPHA-1,4-GLUCAN:MALTOSE-1-PHOSPHATE MALTOSYLTRANSFERASE"/>
    <property type="match status" value="1"/>
</dbReference>
<feature type="binding site" evidence="6">
    <location>
        <position position="825"/>
    </location>
    <ligand>
        <name>alpha-maltose 1-phosphate</name>
        <dbReference type="ChEBI" id="CHEBI:63576"/>
    </ligand>
</feature>
<feature type="active site" description="Proton donor" evidence="6">
    <location>
        <position position="853"/>
    </location>
</feature>
<accession>A0A549TCU9</accession>
<dbReference type="Proteomes" id="UP000316801">
    <property type="component" value="Unassembled WGS sequence"/>
</dbReference>
<evidence type="ECO:0000313" key="10">
    <source>
        <dbReference type="Proteomes" id="UP000316801"/>
    </source>
</evidence>
<dbReference type="Gene3D" id="2.60.40.1180">
    <property type="entry name" value="Golgi alpha-mannosidase II"/>
    <property type="match status" value="1"/>
</dbReference>
<reference evidence="9 10" key="1">
    <citation type="submission" date="2019-07" db="EMBL/GenBank/DDBJ databases">
        <title>Ln-dependent methylotrophs.</title>
        <authorList>
            <person name="Tani A."/>
        </authorList>
    </citation>
    <scope>NUCLEOTIDE SEQUENCE [LARGE SCALE GENOMIC DNA]</scope>
    <source>
        <strain evidence="9 10">SM12</strain>
    </source>
</reference>
<dbReference type="GO" id="GO:0030979">
    <property type="term" value="P:alpha-glucan biosynthetic process"/>
    <property type="evidence" value="ECO:0007669"/>
    <property type="project" value="UniProtKB-UniRule"/>
</dbReference>
<comment type="function">
    <text evidence="6">Maltosyltransferase that uses maltose 1-phosphate (M1P) as the sugar donor to elongate linear or branched alpha-(1-&gt;4)-glucans. Is involved in a branched alpha-glucan biosynthetic pathway from trehalose, together with TreS, Mak and GlgB.</text>
</comment>
<feature type="binding site" evidence="6">
    <location>
        <position position="752"/>
    </location>
    <ligand>
        <name>alpha-maltose 1-phosphate</name>
        <dbReference type="ChEBI" id="CHEBI:63576"/>
    </ligand>
</feature>
<feature type="region of interest" description="Disordered" evidence="7">
    <location>
        <begin position="115"/>
        <end position="134"/>
    </location>
</feature>
<dbReference type="PANTHER" id="PTHR47786:SF2">
    <property type="entry name" value="GLYCOSYL HYDROLASE FAMILY 13 CATALYTIC DOMAIN-CONTAINING PROTEIN"/>
    <property type="match status" value="1"/>
</dbReference>
<comment type="similarity">
    <text evidence="6">Belongs to the glycosyl hydrolase 13 family. GlgE subfamily.</text>
</comment>
<comment type="subunit">
    <text evidence="1 6">Homodimer.</text>
</comment>
<keyword evidence="3 6" id="KW-0808">Transferase</keyword>
<evidence type="ECO:0000256" key="6">
    <source>
        <dbReference type="HAMAP-Rule" id="MF_02124"/>
    </source>
</evidence>
<protein>
    <recommendedName>
        <fullName evidence="6">Alpha-1,4-glucan:maltose-1-phosphate maltosyltransferase</fullName>
        <shortName evidence="6">GMPMT</shortName>
        <ecNumber evidence="6">2.4.99.16</ecNumber>
    </recommendedName>
    <alternativeName>
        <fullName evidence="6">(1-&gt;4)-alpha-D-glucan:maltose-1-phosphate alpha-D-maltosyltransferase</fullName>
    </alternativeName>
</protein>
<evidence type="ECO:0000313" key="9">
    <source>
        <dbReference type="EMBL" id="TRL39812.1"/>
    </source>
</evidence>
<dbReference type="Pfam" id="PF11896">
    <property type="entry name" value="GlgE_dom_N_S"/>
    <property type="match status" value="1"/>
</dbReference>
<dbReference type="Gene3D" id="3.20.20.80">
    <property type="entry name" value="Glycosidases"/>
    <property type="match status" value="2"/>
</dbReference>
<dbReference type="AlphaFoldDB" id="A0A549TCU9"/>
<dbReference type="InterPro" id="IPR049171">
    <property type="entry name" value="GLGE_C"/>
</dbReference>
<feature type="site" description="Transition state stabilizer" evidence="6">
    <location>
        <position position="911"/>
    </location>
</feature>
<feature type="binding site" evidence="6">
    <location>
        <begin position="964"/>
        <end position="965"/>
    </location>
    <ligand>
        <name>alpha-maltose 1-phosphate</name>
        <dbReference type="ChEBI" id="CHEBI:63576"/>
    </ligand>
</feature>
<evidence type="ECO:0000256" key="4">
    <source>
        <dbReference type="ARBA" id="ARBA00023277"/>
    </source>
</evidence>
<evidence type="ECO:0000256" key="2">
    <source>
        <dbReference type="ARBA" id="ARBA00022676"/>
    </source>
</evidence>
<dbReference type="Gene3D" id="2.60.40.10">
    <property type="entry name" value="Immunoglobulins"/>
    <property type="match status" value="1"/>
</dbReference>
<comment type="caution">
    <text evidence="9">The sequence shown here is derived from an EMBL/GenBank/DDBJ whole genome shotgun (WGS) entry which is preliminary data.</text>
</comment>
<evidence type="ECO:0000256" key="7">
    <source>
        <dbReference type="SAM" id="MobiDB-lite"/>
    </source>
</evidence>
<keyword evidence="2 6" id="KW-0328">Glycosyltransferase</keyword>
<dbReference type="InterPro" id="IPR013783">
    <property type="entry name" value="Ig-like_fold"/>
</dbReference>
<keyword evidence="10" id="KW-1185">Reference proteome</keyword>
<keyword evidence="4 6" id="KW-0119">Carbohydrate metabolism</keyword>
<dbReference type="RefSeq" id="WP_143124587.1">
    <property type="nucleotide sequence ID" value="NZ_VJMG01000017.1"/>
</dbReference>
<feature type="binding site" evidence="6">
    <location>
        <position position="787"/>
    </location>
    <ligand>
        <name>alpha-maltose 1-phosphate</name>
        <dbReference type="ChEBI" id="CHEBI:63576"/>
    </ligand>
</feature>
<dbReference type="EC" id="2.4.99.16" evidence="6"/>
<dbReference type="EMBL" id="VJMG01000017">
    <property type="protein sequence ID" value="TRL39812.1"/>
    <property type="molecule type" value="Genomic_DNA"/>
</dbReference>
<dbReference type="GO" id="GO:0016758">
    <property type="term" value="F:hexosyltransferase activity"/>
    <property type="evidence" value="ECO:0007669"/>
    <property type="project" value="UniProtKB-UniRule"/>
</dbReference>
<evidence type="ECO:0000256" key="5">
    <source>
        <dbReference type="ARBA" id="ARBA00048735"/>
    </source>
</evidence>
<name>A0A549TCU9_9HYPH</name>
<dbReference type="Gene3D" id="1.20.58.80">
    <property type="entry name" value="Phosphotransferase system, lactose/cellobiose-type IIA subunit"/>
    <property type="match status" value="1"/>
</dbReference>
<dbReference type="CDD" id="cd00551">
    <property type="entry name" value="AmyAc_family"/>
    <property type="match status" value="1"/>
</dbReference>
<feature type="active site" description="Nucleophile" evidence="6">
    <location>
        <position position="824"/>
    </location>
</feature>
<dbReference type="InterPro" id="IPR021828">
    <property type="entry name" value="GlgE_dom_N/S"/>
</dbReference>
<dbReference type="Pfam" id="PF00128">
    <property type="entry name" value="Alpha-amylase"/>
    <property type="match status" value="1"/>
</dbReference>
<dbReference type="InterPro" id="IPR013780">
    <property type="entry name" value="Glyco_hydro_b"/>
</dbReference>
<evidence type="ECO:0000256" key="3">
    <source>
        <dbReference type="ARBA" id="ARBA00022679"/>
    </source>
</evidence>
<feature type="domain" description="Glycosyl hydrolase family 13 catalytic" evidence="8">
    <location>
        <begin position="644"/>
        <end position="974"/>
    </location>
</feature>
<dbReference type="InterPro" id="IPR026585">
    <property type="entry name" value="GlgE"/>
</dbReference>
<comment type="catalytic activity">
    <reaction evidence="5 6">
        <text>alpha-maltose 1-phosphate + [(1-&gt;4)-alpha-D-glucosyl](n) = [(1-&gt;4)-alpha-D-glucosyl](n+2) + phosphate</text>
        <dbReference type="Rhea" id="RHEA:42692"/>
        <dbReference type="Rhea" id="RHEA-COMP:9584"/>
        <dbReference type="Rhea" id="RHEA-COMP:10183"/>
        <dbReference type="ChEBI" id="CHEBI:15444"/>
        <dbReference type="ChEBI" id="CHEBI:43474"/>
        <dbReference type="ChEBI" id="CHEBI:63576"/>
        <dbReference type="EC" id="2.4.99.16"/>
    </reaction>
</comment>
<dbReference type="SUPFAM" id="SSF51445">
    <property type="entry name" value="(Trans)glycosidases"/>
    <property type="match status" value="2"/>
</dbReference>
<dbReference type="CDD" id="cd11344">
    <property type="entry name" value="AmyAc_GlgE_like"/>
    <property type="match status" value="1"/>
</dbReference>
<evidence type="ECO:0000259" key="8">
    <source>
        <dbReference type="SMART" id="SM00642"/>
    </source>
</evidence>
<evidence type="ECO:0000256" key="1">
    <source>
        <dbReference type="ARBA" id="ARBA00011738"/>
    </source>
</evidence>
<dbReference type="InterPro" id="IPR017853">
    <property type="entry name" value="GH"/>
</dbReference>
<proteinExistence type="inferred from homology"/>
<dbReference type="InterPro" id="IPR006047">
    <property type="entry name" value="GH13_cat_dom"/>
</dbReference>
<dbReference type="SMART" id="SM00642">
    <property type="entry name" value="Aamy"/>
    <property type="match status" value="1"/>
</dbReference>
<dbReference type="Pfam" id="PF21702">
    <property type="entry name" value="GLGE_C"/>
    <property type="match status" value="1"/>
</dbReference>
<dbReference type="GO" id="GO:0004553">
    <property type="term" value="F:hydrolase activity, hydrolyzing O-glycosyl compounds"/>
    <property type="evidence" value="ECO:0007669"/>
    <property type="project" value="InterPro"/>
</dbReference>
<feature type="binding site" evidence="6">
    <location>
        <position position="692"/>
    </location>
    <ligand>
        <name>alpha-maltose 1-phosphate</name>
        <dbReference type="ChEBI" id="CHEBI:63576"/>
    </ligand>
</feature>
<sequence>MTRVSTDATTAEHALAGPRIYFVHPLALRGEDAWEAVFKHAANLGFDTVLTAPLAVRAPGASVFVTVDPDRLAPELGLGEALEEGLSRLCTLARRHGITLMMDLVIDRQAIADGDTQISPPADPRLSPDRAGSRPIPLDDTAALRQHDSAWRARIRRMLDAGIGGFRCLGLDRMPAEIWQGLIAAGRAASPDASFLAWTPGTPFALRRRLPDLGFDGCFSSLAWWDLESRWFVEEYDIQRRFRWQITFPEAPFARRLAHGTDSTEIRTRRARQALHLSQSLGQGLMIPMGFEYGATAPLDPTYGDGGGLRALAERGTYDLSAEIRAGHHQAKRADDMFLRQPLQLISSPQSRALALMQSDSENTRRAGHVRLVVINRDLRRTAPAPVNALREAASGFLPLRRRNPSGDPPSEEGALVPRLQPGELRLLEGVASPAIENAVPAPDINEAVNAPRLAIEAITPAVDGGRFPVKRIIGETVVVEADLFGDGHDPISAALFWRAADEEEWTEVPMRLIENDHWRGSFTPRRMGRHEFAVETWRNPFRIFRYEFDKKHEARLDLTLEIQEGTRLVRVATETADGETAQRLQSLLQQLDEAQQADRIALLSAPETFALMATADRRPHRVRSRPMPLDAERREAGFASWYQIFPRSQSGDPNRHGTFDDVIARLPAIREMGFDVLYFPPIHPIGKTNRKGRNNALTAGPNDPGSPYGIGSDAGGHDAIHPELGTFEDFRRLVAAAGQHGLELALDLAIQASPDHPWLKDHPGWFDWRPDGTVRYAENPPKKYEDIVNVDFYASDAVPALWLELRDIVQLWIDNGVKLFRVDNPHTKPFPFWEWLIADIRNRHPDVVFLSEAFTRPKVMYRLAKIGFSQSYTYFTWRNTKGELESYMREITTEAPKDFFRPHFFVNTHDINPDFLQNAPRSAYLIRAALAATLSGLWGVYNGFELCEGRPDAKRKEYADSEKYEIRAWDYDRPGNIKAEIALLNRIRRENPALHSHLGLRQLIAWNDNIMFYEKASPGRENVLLIGVSLDPHNAQEADVEIPLFAWNLPDHGALTLEDLVTGQTFVTTGKWRRLRLEPDRPFSIWRVR</sequence>
<gene>
    <name evidence="6" type="primary">glgE</name>
    <name evidence="9" type="ORF">FNA46_07700</name>
</gene>
<organism evidence="9 10">
    <name type="scientific">Rhizobium straminoryzae</name>
    <dbReference type="NCBI Taxonomy" id="1387186"/>
    <lineage>
        <taxon>Bacteria</taxon>
        <taxon>Pseudomonadati</taxon>
        <taxon>Pseudomonadota</taxon>
        <taxon>Alphaproteobacteria</taxon>
        <taxon>Hyphomicrobiales</taxon>
        <taxon>Rhizobiaceae</taxon>
        <taxon>Rhizobium/Agrobacterium group</taxon>
        <taxon>Rhizobium</taxon>
    </lineage>
</organism>